<keyword evidence="1" id="KW-0812">Transmembrane</keyword>
<feature type="transmembrane region" description="Helical" evidence="1">
    <location>
        <begin position="40"/>
        <end position="58"/>
    </location>
</feature>
<sequence length="161" mass="18108">MKKDTIEYNGLVGGAIILVGLIAYFLIMQAFGLAHNVELRVFNIVFIIAGVFYAIKFLKKRNKNFDYLKGLGAGFLAAASSSLAFATFIIIYLSIIQQDFLNKVEVNEAFGEYLSPFMVGVVTLTEGIFWGIIVTFAFMQWFKKQLTSDEFLKKEVDSSKK</sequence>
<name>A0A934X0Y2_9BACT</name>
<dbReference type="EMBL" id="JAEQBW010000012">
    <property type="protein sequence ID" value="MBK6266933.1"/>
    <property type="molecule type" value="Genomic_DNA"/>
</dbReference>
<reference evidence="2" key="1">
    <citation type="submission" date="2021-01" db="EMBL/GenBank/DDBJ databases">
        <title>Marivirga aurantiaca sp. nov., isolated from intertidal surface sediments.</title>
        <authorList>
            <person name="Zhang M."/>
        </authorList>
    </citation>
    <scope>NUCLEOTIDE SEQUENCE</scope>
    <source>
        <strain evidence="2">S37H4</strain>
    </source>
</reference>
<feature type="transmembrane region" description="Helical" evidence="1">
    <location>
        <begin position="113"/>
        <end position="138"/>
    </location>
</feature>
<protein>
    <recommendedName>
        <fullName evidence="4">DUF4199 domain-containing protein</fullName>
    </recommendedName>
</protein>
<evidence type="ECO:0008006" key="4">
    <source>
        <dbReference type="Google" id="ProtNLM"/>
    </source>
</evidence>
<keyword evidence="3" id="KW-1185">Reference proteome</keyword>
<keyword evidence="1" id="KW-1133">Transmembrane helix</keyword>
<dbReference type="Proteomes" id="UP000611723">
    <property type="component" value="Unassembled WGS sequence"/>
</dbReference>
<proteinExistence type="predicted"/>
<organism evidence="2 3">
    <name type="scientific">Marivirga aurantiaca</name>
    <dbReference type="NCBI Taxonomy" id="2802615"/>
    <lineage>
        <taxon>Bacteria</taxon>
        <taxon>Pseudomonadati</taxon>
        <taxon>Bacteroidota</taxon>
        <taxon>Cytophagia</taxon>
        <taxon>Cytophagales</taxon>
        <taxon>Marivirgaceae</taxon>
        <taxon>Marivirga</taxon>
    </lineage>
</organism>
<comment type="caution">
    <text evidence="2">The sequence shown here is derived from an EMBL/GenBank/DDBJ whole genome shotgun (WGS) entry which is preliminary data.</text>
</comment>
<dbReference type="AlphaFoldDB" id="A0A934X0Y2"/>
<feature type="transmembrane region" description="Helical" evidence="1">
    <location>
        <begin position="70"/>
        <end position="93"/>
    </location>
</feature>
<evidence type="ECO:0000313" key="2">
    <source>
        <dbReference type="EMBL" id="MBK6266933.1"/>
    </source>
</evidence>
<gene>
    <name evidence="2" type="ORF">JKA74_17955</name>
</gene>
<keyword evidence="1" id="KW-0472">Membrane</keyword>
<accession>A0A934X0Y2</accession>
<dbReference type="RefSeq" id="WP_201432615.1">
    <property type="nucleotide sequence ID" value="NZ_JAEQBW010000012.1"/>
</dbReference>
<feature type="transmembrane region" description="Helical" evidence="1">
    <location>
        <begin position="12"/>
        <end position="34"/>
    </location>
</feature>
<evidence type="ECO:0000313" key="3">
    <source>
        <dbReference type="Proteomes" id="UP000611723"/>
    </source>
</evidence>
<evidence type="ECO:0000256" key="1">
    <source>
        <dbReference type="SAM" id="Phobius"/>
    </source>
</evidence>